<accession>A0A2P2R2Z5</accession>
<dbReference type="AlphaFoldDB" id="A0A2P2R2Z5"/>
<reference evidence="1" key="1">
    <citation type="submission" date="2018-02" db="EMBL/GenBank/DDBJ databases">
        <title>Rhizophora mucronata_Transcriptome.</title>
        <authorList>
            <person name="Meera S.P."/>
            <person name="Sreeshan A."/>
            <person name="Augustine A."/>
        </authorList>
    </citation>
    <scope>NUCLEOTIDE SEQUENCE</scope>
    <source>
        <tissue evidence="1">Leaf</tissue>
    </source>
</reference>
<dbReference type="EMBL" id="GGEC01093020">
    <property type="protein sequence ID" value="MBX73504.1"/>
    <property type="molecule type" value="Transcribed_RNA"/>
</dbReference>
<protein>
    <submittedName>
        <fullName evidence="1">Uncharacterized protein</fullName>
    </submittedName>
</protein>
<sequence length="27" mass="3020">MLSKSQETRFFLSIPLFSLPLACSSIC</sequence>
<evidence type="ECO:0000313" key="1">
    <source>
        <dbReference type="EMBL" id="MBX73504.1"/>
    </source>
</evidence>
<proteinExistence type="predicted"/>
<name>A0A2P2R2Z5_RHIMU</name>
<organism evidence="1">
    <name type="scientific">Rhizophora mucronata</name>
    <name type="common">Asiatic mangrove</name>
    <dbReference type="NCBI Taxonomy" id="61149"/>
    <lineage>
        <taxon>Eukaryota</taxon>
        <taxon>Viridiplantae</taxon>
        <taxon>Streptophyta</taxon>
        <taxon>Embryophyta</taxon>
        <taxon>Tracheophyta</taxon>
        <taxon>Spermatophyta</taxon>
        <taxon>Magnoliopsida</taxon>
        <taxon>eudicotyledons</taxon>
        <taxon>Gunneridae</taxon>
        <taxon>Pentapetalae</taxon>
        <taxon>rosids</taxon>
        <taxon>fabids</taxon>
        <taxon>Malpighiales</taxon>
        <taxon>Rhizophoraceae</taxon>
        <taxon>Rhizophora</taxon>
    </lineage>
</organism>